<dbReference type="EMBL" id="VVXK01000001">
    <property type="protein sequence ID" value="KAA2372289.1"/>
    <property type="molecule type" value="Genomic_DNA"/>
</dbReference>
<dbReference type="InterPro" id="IPR001375">
    <property type="entry name" value="Peptidase_S9_cat"/>
</dbReference>
<dbReference type="InterPro" id="IPR050300">
    <property type="entry name" value="GDXG_lipolytic_enzyme"/>
</dbReference>
<dbReference type="PANTHER" id="PTHR48081:SF6">
    <property type="entry name" value="PEPTIDASE S9 PROLYL OLIGOPEPTIDASE CATALYTIC DOMAIN-CONTAINING PROTEIN"/>
    <property type="match status" value="1"/>
</dbReference>
<dbReference type="SUPFAM" id="SSF53474">
    <property type="entry name" value="alpha/beta-Hydrolases"/>
    <property type="match status" value="1"/>
</dbReference>
<protein>
    <submittedName>
        <fullName evidence="4">Alpha/beta hydrolase</fullName>
    </submittedName>
</protein>
<dbReference type="Pfam" id="PF00326">
    <property type="entry name" value="Peptidase_S9"/>
    <property type="match status" value="1"/>
</dbReference>
<feature type="compositionally biased region" description="Polar residues" evidence="2">
    <location>
        <begin position="21"/>
        <end position="33"/>
    </location>
</feature>
<proteinExistence type="predicted"/>
<name>A0A5B3GH14_9BACT</name>
<evidence type="ECO:0000256" key="2">
    <source>
        <dbReference type="SAM" id="MobiDB-lite"/>
    </source>
</evidence>
<feature type="region of interest" description="Disordered" evidence="2">
    <location>
        <begin position="21"/>
        <end position="42"/>
    </location>
</feature>
<gene>
    <name evidence="4" type="ORF">F2Y13_00590</name>
</gene>
<comment type="caution">
    <text evidence="4">The sequence shown here is derived from an EMBL/GenBank/DDBJ whole genome shotgun (WGS) entry which is preliminary data.</text>
</comment>
<evidence type="ECO:0000313" key="5">
    <source>
        <dbReference type="Proteomes" id="UP000323567"/>
    </source>
</evidence>
<dbReference type="PANTHER" id="PTHR48081">
    <property type="entry name" value="AB HYDROLASE SUPERFAMILY PROTEIN C4A8.06C"/>
    <property type="match status" value="1"/>
</dbReference>
<evidence type="ECO:0000313" key="4">
    <source>
        <dbReference type="EMBL" id="KAA2372289.1"/>
    </source>
</evidence>
<evidence type="ECO:0000259" key="3">
    <source>
        <dbReference type="Pfam" id="PF00326"/>
    </source>
</evidence>
<accession>A0A5B3GH14</accession>
<dbReference type="Gene3D" id="3.40.50.1820">
    <property type="entry name" value="alpha/beta hydrolase"/>
    <property type="match status" value="1"/>
</dbReference>
<dbReference type="Proteomes" id="UP000323567">
    <property type="component" value="Unassembled WGS sequence"/>
</dbReference>
<dbReference type="RefSeq" id="WP_138265845.1">
    <property type="nucleotide sequence ID" value="NZ_CATVWL010000001.1"/>
</dbReference>
<evidence type="ECO:0000256" key="1">
    <source>
        <dbReference type="ARBA" id="ARBA00022801"/>
    </source>
</evidence>
<dbReference type="InterPro" id="IPR029058">
    <property type="entry name" value="AB_hydrolase_fold"/>
</dbReference>
<sequence>MTATASAQDYGQTATLKIWDNTTAPHSNGITTPETEKEPNRVRNTSEATLYIFPADKAKATGQAVVICPGGGYGMLAMDHEGYEMAKWFAANGITGAVLKYRMPNHHPEVPLEDAVQALRIMAGLEAGATGYTADKVGIVGSSAGGHLAAMASTIGSFKPAFSVLFYPVITAVQGKRHQGSFINLLSEQRTPEQDAAYSLESRVTADTPPAILLLSDDDKTVPPVNSTLYYNALKAHGIEASMHIYPSGGHGWGIRDSFRYKAQWQDAVLDWLRRINE</sequence>
<reference evidence="4 5" key="1">
    <citation type="journal article" date="2019" name="Nat. Med.">
        <title>A library of human gut bacterial isolates paired with longitudinal multiomics data enables mechanistic microbiome research.</title>
        <authorList>
            <person name="Poyet M."/>
            <person name="Groussin M."/>
            <person name="Gibbons S.M."/>
            <person name="Avila-Pacheco J."/>
            <person name="Jiang X."/>
            <person name="Kearney S.M."/>
            <person name="Perrotta A.R."/>
            <person name="Berdy B."/>
            <person name="Zhao S."/>
            <person name="Lieberman T.D."/>
            <person name="Swanson P.K."/>
            <person name="Smith M."/>
            <person name="Roesemann S."/>
            <person name="Alexander J.E."/>
            <person name="Rich S.A."/>
            <person name="Livny J."/>
            <person name="Vlamakis H."/>
            <person name="Clish C."/>
            <person name="Bullock K."/>
            <person name="Deik A."/>
            <person name="Scott J."/>
            <person name="Pierce K.A."/>
            <person name="Xavier R.J."/>
            <person name="Alm E.J."/>
        </authorList>
    </citation>
    <scope>NUCLEOTIDE SEQUENCE [LARGE SCALE GENOMIC DNA]</scope>
    <source>
        <strain evidence="4 5">BIOML-A2</strain>
    </source>
</reference>
<feature type="domain" description="Peptidase S9 prolyl oligopeptidase catalytic" evidence="3">
    <location>
        <begin position="129"/>
        <end position="275"/>
    </location>
</feature>
<dbReference type="GO" id="GO:0008236">
    <property type="term" value="F:serine-type peptidase activity"/>
    <property type="evidence" value="ECO:0007669"/>
    <property type="project" value="InterPro"/>
</dbReference>
<organism evidence="4 5">
    <name type="scientific">Alistipes shahii</name>
    <dbReference type="NCBI Taxonomy" id="328814"/>
    <lineage>
        <taxon>Bacteria</taxon>
        <taxon>Pseudomonadati</taxon>
        <taxon>Bacteroidota</taxon>
        <taxon>Bacteroidia</taxon>
        <taxon>Bacteroidales</taxon>
        <taxon>Rikenellaceae</taxon>
        <taxon>Alistipes</taxon>
    </lineage>
</organism>
<dbReference type="GO" id="GO:0006508">
    <property type="term" value="P:proteolysis"/>
    <property type="evidence" value="ECO:0007669"/>
    <property type="project" value="InterPro"/>
</dbReference>
<dbReference type="AlphaFoldDB" id="A0A5B3GH14"/>
<keyword evidence="1 4" id="KW-0378">Hydrolase</keyword>